<feature type="transmembrane region" description="Helical" evidence="1">
    <location>
        <begin position="36"/>
        <end position="55"/>
    </location>
</feature>
<keyword evidence="1" id="KW-0472">Membrane</keyword>
<reference evidence="2" key="1">
    <citation type="submission" date="2024-02" db="EMBL/GenBank/DDBJ databases">
        <authorList>
            <consortium name="Clinical and Environmental Microbiology Branch: Whole genome sequencing antimicrobial resistance pathogens in the healthcare setting"/>
        </authorList>
    </citation>
    <scope>NUCLEOTIDE SEQUENCE</scope>
    <source>
        <strain evidence="2">2023BB-00086</strain>
    </source>
</reference>
<organism evidence="2">
    <name type="scientific">Klebsiella oxytoca</name>
    <dbReference type="NCBI Taxonomy" id="571"/>
    <lineage>
        <taxon>Bacteria</taxon>
        <taxon>Pseudomonadati</taxon>
        <taxon>Pseudomonadota</taxon>
        <taxon>Gammaproteobacteria</taxon>
        <taxon>Enterobacterales</taxon>
        <taxon>Enterobacteriaceae</taxon>
        <taxon>Klebsiella/Raoultella group</taxon>
        <taxon>Klebsiella</taxon>
    </lineage>
</organism>
<evidence type="ECO:0000256" key="1">
    <source>
        <dbReference type="SAM" id="Phobius"/>
    </source>
</evidence>
<protein>
    <submittedName>
        <fullName evidence="2">Uncharacterized protein</fullName>
    </submittedName>
</protein>
<sequence>MPAIRAPTAVRAHIAIALLCLPGIFLIAITALDKCFILNIIAAAALILTMIFIHAKYNFSHRATEKAYYLRVLAYVFHRAISRKDVNPHIKFKLNELIPETNNKLF</sequence>
<keyword evidence="1" id="KW-0812">Transmembrane</keyword>
<dbReference type="RefSeq" id="WP_142447486.1">
    <property type="nucleotide sequence ID" value="NZ_CABGIA010000001.1"/>
</dbReference>
<name>A0AAI9DVG2_KLEOX</name>
<evidence type="ECO:0000313" key="2">
    <source>
        <dbReference type="EMBL" id="EML7081061.1"/>
    </source>
</evidence>
<keyword evidence="1" id="KW-1133">Transmembrane helix</keyword>
<dbReference type="AlphaFoldDB" id="A0AAI9DVG2"/>
<comment type="caution">
    <text evidence="2">The sequence shown here is derived from an EMBL/GenBank/DDBJ whole genome shotgun (WGS) entry which is preliminary data.</text>
</comment>
<accession>A0AAI9DVG2</accession>
<feature type="transmembrane region" description="Helical" evidence="1">
    <location>
        <begin position="12"/>
        <end position="30"/>
    </location>
</feature>
<dbReference type="EMBL" id="ABNOCX020000002">
    <property type="protein sequence ID" value="EML7081061.1"/>
    <property type="molecule type" value="Genomic_DNA"/>
</dbReference>
<proteinExistence type="predicted"/>
<gene>
    <name evidence="2" type="ORF">RYF40_001482</name>
</gene>